<sequence>LKYLIIKLKVFVQLCLPEMGILSRCETSWLLHSITASELAVWALQVESGRLVVRTGLKHSPVGLDWVEIVPHGPTRLISICLYGQSGWAIDEKHSLWFTNGVGYQSPFGWTGSWMKVYNPWDVSPDINRLLTLPWIIRVSSAGVFVCVDNKCYWSSGASFLSGHRLEHIVRDSFSVDNNFELIAGGGLKEDFGEYFGLLQKLIIEVSSFDESVYVLDSSGCIYVKENISTVSPFGVDWKILDTGPCGSPIISFTVTSVSLWVLTAANETCLYVKNEKKEPLVGTNPKWIHLKALDGCIFDKIRASSNGMYVWVFSRNSGRAWARNSITDVLPSGKSWIEVNCCLKF</sequence>
<organism evidence="1">
    <name type="scientific">Brugia timori</name>
    <dbReference type="NCBI Taxonomy" id="42155"/>
    <lineage>
        <taxon>Eukaryota</taxon>
        <taxon>Metazoa</taxon>
        <taxon>Ecdysozoa</taxon>
        <taxon>Nematoda</taxon>
        <taxon>Chromadorea</taxon>
        <taxon>Rhabditida</taxon>
        <taxon>Spirurina</taxon>
        <taxon>Spiruromorpha</taxon>
        <taxon>Filarioidea</taxon>
        <taxon>Onchocercidae</taxon>
        <taxon>Brugia</taxon>
    </lineage>
</organism>
<dbReference type="WBParaSite" id="BTMF_0000297601-mRNA-1">
    <property type="protein sequence ID" value="BTMF_0000297601-mRNA-1"/>
    <property type="gene ID" value="BTMF_0000297601"/>
</dbReference>
<accession>A0A0R3Q9G8</accession>
<dbReference type="AlphaFoldDB" id="A0A0R3Q9G8"/>
<proteinExistence type="predicted"/>
<name>A0A0R3Q9G8_9BILA</name>
<evidence type="ECO:0000313" key="1">
    <source>
        <dbReference type="WBParaSite" id="BTMF_0000297601-mRNA-1"/>
    </source>
</evidence>
<reference evidence="1" key="1">
    <citation type="submission" date="2017-02" db="UniProtKB">
        <authorList>
            <consortium name="WormBaseParasite"/>
        </authorList>
    </citation>
    <scope>IDENTIFICATION</scope>
</reference>
<protein>
    <submittedName>
        <fullName evidence="1">Peroxin/Ferlin domain-containing protein</fullName>
    </submittedName>
</protein>